<name>A0A238ZJZ4_9ACTN</name>
<protein>
    <submittedName>
        <fullName evidence="3">GTPase, G3E family</fullName>
    </submittedName>
</protein>
<feature type="compositionally biased region" description="Polar residues" evidence="1">
    <location>
        <begin position="405"/>
        <end position="415"/>
    </location>
</feature>
<sequence length="422" mass="45365">MTDSRTPLVLLSGLHRRLAAQVGTALLDRPGTVVVHHDVSQLGQGAVLRTQRHRTGNAVAEQATAVELAHGCLSCTLRLDLLPLLRALARRNDVTRVVLHLDPALEPEHLCWSVANVLLDDETGGTPETAGDWVRVEGVLAVVEAASWLDDVTGGDDLADRGLAATLDDDRTLAQVALSQVAFADAVVLAGPPADAWAGARLDAVLDRLVPGVPRADVRVHPDRLLTAVPAGARRGRISTAHDPLLAGQPPLGEDCGVQLVRFSPDRPLHPGRLHEALDLLLDGVVCSRGRLWLASQHDRAVWLESAGQGLRVGDAGPWLATLDDAAWADVDPQRRVAAALRWDPVHGDRHTELVVLTHRQPALAITAALHAAALTDEEWTAGPDAWRRYPDPFGTWHEDPCEASSPTDDSSTHVTNREERS</sequence>
<proteinExistence type="predicted"/>
<dbReference type="NCBIfam" id="NF047431">
    <property type="entry name" value="hiber_recruit"/>
    <property type="match status" value="1"/>
</dbReference>
<dbReference type="InterPro" id="IPR027417">
    <property type="entry name" value="P-loop_NTPase"/>
</dbReference>
<accession>A0A238ZJZ4</accession>
<dbReference type="Proteomes" id="UP000198403">
    <property type="component" value="Unassembled WGS sequence"/>
</dbReference>
<dbReference type="OrthoDB" id="9808822at2"/>
<dbReference type="SUPFAM" id="SSF90002">
    <property type="entry name" value="Hypothetical protein YjiA, C-terminal domain"/>
    <property type="match status" value="1"/>
</dbReference>
<evidence type="ECO:0000313" key="4">
    <source>
        <dbReference type="Proteomes" id="UP000198403"/>
    </source>
</evidence>
<keyword evidence="4" id="KW-1185">Reference proteome</keyword>
<dbReference type="Pfam" id="PF02492">
    <property type="entry name" value="cobW"/>
    <property type="match status" value="1"/>
</dbReference>
<dbReference type="InterPro" id="IPR051927">
    <property type="entry name" value="Zn_Chap_cDPG_Synth"/>
</dbReference>
<reference evidence="3 4" key="1">
    <citation type="submission" date="2017-06" db="EMBL/GenBank/DDBJ databases">
        <authorList>
            <person name="Kim H.J."/>
            <person name="Triplett B.A."/>
        </authorList>
    </citation>
    <scope>NUCLEOTIDE SEQUENCE [LARGE SCALE GENOMIC DNA]</scope>
    <source>
        <strain evidence="3 4">DSM 44272</strain>
    </source>
</reference>
<feature type="compositionally biased region" description="Basic and acidic residues" evidence="1">
    <location>
        <begin position="392"/>
        <end position="401"/>
    </location>
</feature>
<dbReference type="Pfam" id="PF07683">
    <property type="entry name" value="CobW_C"/>
    <property type="match status" value="1"/>
</dbReference>
<feature type="domain" description="CobW C-terminal" evidence="2">
    <location>
        <begin position="258"/>
        <end position="374"/>
    </location>
</feature>
<dbReference type="InterPro" id="IPR003495">
    <property type="entry name" value="CobW/HypB/UreG_nucleotide-bd"/>
</dbReference>
<dbReference type="AlphaFoldDB" id="A0A238ZJZ4"/>
<feature type="region of interest" description="Disordered" evidence="1">
    <location>
        <begin position="392"/>
        <end position="422"/>
    </location>
</feature>
<dbReference type="RefSeq" id="WP_089338439.1">
    <property type="nucleotide sequence ID" value="NZ_FZNO01000029.1"/>
</dbReference>
<dbReference type="Gene3D" id="3.40.50.300">
    <property type="entry name" value="P-loop containing nucleotide triphosphate hydrolases"/>
    <property type="match status" value="1"/>
</dbReference>
<dbReference type="SMART" id="SM00833">
    <property type="entry name" value="CobW_C"/>
    <property type="match status" value="1"/>
</dbReference>
<evidence type="ECO:0000313" key="3">
    <source>
        <dbReference type="EMBL" id="SNR83502.1"/>
    </source>
</evidence>
<organism evidence="3 4">
    <name type="scientific">Blastococcus mobilis</name>
    <dbReference type="NCBI Taxonomy" id="1938746"/>
    <lineage>
        <taxon>Bacteria</taxon>
        <taxon>Bacillati</taxon>
        <taxon>Actinomycetota</taxon>
        <taxon>Actinomycetes</taxon>
        <taxon>Geodermatophilales</taxon>
        <taxon>Geodermatophilaceae</taxon>
        <taxon>Blastococcus</taxon>
    </lineage>
</organism>
<evidence type="ECO:0000256" key="1">
    <source>
        <dbReference type="SAM" id="MobiDB-lite"/>
    </source>
</evidence>
<dbReference type="InterPro" id="IPR011629">
    <property type="entry name" value="CobW-like_C"/>
</dbReference>
<gene>
    <name evidence="3" type="ORF">SAMN06272737_12952</name>
</gene>
<dbReference type="PANTHER" id="PTHR43603:SF1">
    <property type="entry name" value="ZINC-REGULATED GTPASE METALLOPROTEIN ACTIVATOR 1"/>
    <property type="match status" value="1"/>
</dbReference>
<dbReference type="EMBL" id="FZNO01000029">
    <property type="protein sequence ID" value="SNR83502.1"/>
    <property type="molecule type" value="Genomic_DNA"/>
</dbReference>
<dbReference type="PANTHER" id="PTHR43603">
    <property type="entry name" value="COBW DOMAIN-CONTAINING PROTEIN DDB_G0274527"/>
    <property type="match status" value="1"/>
</dbReference>
<evidence type="ECO:0000259" key="2">
    <source>
        <dbReference type="SMART" id="SM00833"/>
    </source>
</evidence>